<name>A0ABQ0EI00_APOSI</name>
<feature type="compositionally biased region" description="Polar residues" evidence="2">
    <location>
        <begin position="3215"/>
        <end position="3231"/>
    </location>
</feature>
<keyword evidence="5" id="KW-1185">Reference proteome</keyword>
<dbReference type="PANTHER" id="PTHR21856:SF7">
    <property type="entry name" value="FIBROUS SHEATH-INTERACTING PROTEIN 2"/>
    <property type="match status" value="1"/>
</dbReference>
<feature type="region of interest" description="Disordered" evidence="2">
    <location>
        <begin position="2585"/>
        <end position="2619"/>
    </location>
</feature>
<feature type="compositionally biased region" description="Polar residues" evidence="2">
    <location>
        <begin position="1481"/>
        <end position="1491"/>
    </location>
</feature>
<feature type="region of interest" description="Disordered" evidence="2">
    <location>
        <begin position="271"/>
        <end position="291"/>
    </location>
</feature>
<feature type="compositionally biased region" description="Low complexity" evidence="2">
    <location>
        <begin position="5532"/>
        <end position="5545"/>
    </location>
</feature>
<feature type="region of interest" description="Disordered" evidence="2">
    <location>
        <begin position="6992"/>
        <end position="7011"/>
    </location>
</feature>
<evidence type="ECO:0000259" key="3">
    <source>
        <dbReference type="Pfam" id="PF15783"/>
    </source>
</evidence>
<feature type="compositionally biased region" description="Basic and acidic residues" evidence="2">
    <location>
        <begin position="5515"/>
        <end position="5529"/>
    </location>
</feature>
<gene>
    <name evidence="4" type="ORF">APTSU1_000172200</name>
</gene>
<dbReference type="PANTHER" id="PTHR21856">
    <property type="entry name" value="FIBROUS SHEATH-INTERACTING PROTEIN 2"/>
    <property type="match status" value="1"/>
</dbReference>
<keyword evidence="1" id="KW-0175">Coiled coil</keyword>
<accession>A0ABQ0EI00</accession>
<evidence type="ECO:0000313" key="5">
    <source>
        <dbReference type="Proteomes" id="UP001623349"/>
    </source>
</evidence>
<feature type="region of interest" description="Disordered" evidence="2">
    <location>
        <begin position="1142"/>
        <end position="1161"/>
    </location>
</feature>
<feature type="region of interest" description="Disordered" evidence="2">
    <location>
        <begin position="3258"/>
        <end position="3287"/>
    </location>
</feature>
<dbReference type="EMBL" id="BAAFST010000002">
    <property type="protein sequence ID" value="GAB1286492.1"/>
    <property type="molecule type" value="Genomic_DNA"/>
</dbReference>
<evidence type="ECO:0000256" key="2">
    <source>
        <dbReference type="SAM" id="MobiDB-lite"/>
    </source>
</evidence>
<feature type="region of interest" description="Disordered" evidence="2">
    <location>
        <begin position="3213"/>
        <end position="3239"/>
    </location>
</feature>
<feature type="compositionally biased region" description="Polar residues" evidence="2">
    <location>
        <begin position="6000"/>
        <end position="6009"/>
    </location>
</feature>
<feature type="compositionally biased region" description="Polar residues" evidence="2">
    <location>
        <begin position="1144"/>
        <end position="1161"/>
    </location>
</feature>
<feature type="compositionally biased region" description="Basic and acidic residues" evidence="2">
    <location>
        <begin position="881"/>
        <end position="894"/>
    </location>
</feature>
<dbReference type="Proteomes" id="UP001623349">
    <property type="component" value="Unassembled WGS sequence"/>
</dbReference>
<feature type="compositionally biased region" description="Polar residues" evidence="2">
    <location>
        <begin position="5584"/>
        <end position="5607"/>
    </location>
</feature>
<feature type="compositionally biased region" description="Basic and acidic residues" evidence="2">
    <location>
        <begin position="5718"/>
        <end position="5746"/>
    </location>
</feature>
<feature type="domain" description="Fibrous sheath-interacting protein 2 C-terminal" evidence="3">
    <location>
        <begin position="4957"/>
        <end position="5467"/>
    </location>
</feature>
<feature type="domain" description="Fibrous sheath-interacting protein 2 C-terminal" evidence="3">
    <location>
        <begin position="4699"/>
        <end position="4949"/>
    </location>
</feature>
<feature type="compositionally biased region" description="Polar residues" evidence="2">
    <location>
        <begin position="3258"/>
        <end position="3267"/>
    </location>
</feature>
<feature type="region of interest" description="Disordered" evidence="2">
    <location>
        <begin position="1742"/>
        <end position="1771"/>
    </location>
</feature>
<feature type="region of interest" description="Disordered" evidence="2">
    <location>
        <begin position="1478"/>
        <end position="1499"/>
    </location>
</feature>
<feature type="compositionally biased region" description="Polar residues" evidence="2">
    <location>
        <begin position="5546"/>
        <end position="5572"/>
    </location>
</feature>
<feature type="domain" description="Fibrous sheath-interacting protein 2 C-terminal" evidence="3">
    <location>
        <begin position="4435"/>
        <end position="4634"/>
    </location>
</feature>
<feature type="compositionally biased region" description="Polar residues" evidence="2">
    <location>
        <begin position="442"/>
        <end position="469"/>
    </location>
</feature>
<protein>
    <submittedName>
        <fullName evidence="4">Fibrous sheath-interacting protein 2</fullName>
    </submittedName>
</protein>
<feature type="compositionally biased region" description="Basic and acidic residues" evidence="2">
    <location>
        <begin position="5855"/>
        <end position="5886"/>
    </location>
</feature>
<feature type="coiled-coil region" evidence="1">
    <location>
        <begin position="207"/>
        <end position="249"/>
    </location>
</feature>
<reference evidence="4 5" key="1">
    <citation type="submission" date="2024-08" db="EMBL/GenBank/DDBJ databases">
        <title>The draft genome of Apodemus speciosus.</title>
        <authorList>
            <person name="Nabeshima K."/>
            <person name="Suzuki S."/>
            <person name="Onuma M."/>
        </authorList>
    </citation>
    <scope>NUCLEOTIDE SEQUENCE [LARGE SCALE GENOMIC DNA]</scope>
    <source>
        <strain evidence="4">IB14-021</strain>
    </source>
</reference>
<feature type="region of interest" description="Disordered" evidence="2">
    <location>
        <begin position="5961"/>
        <end position="6009"/>
    </location>
</feature>
<feature type="compositionally biased region" description="Basic residues" evidence="2">
    <location>
        <begin position="975"/>
        <end position="984"/>
    </location>
</feature>
<organism evidence="4 5">
    <name type="scientific">Apodemus speciosus</name>
    <name type="common">Large Japanese field mouse</name>
    <dbReference type="NCBI Taxonomy" id="105296"/>
    <lineage>
        <taxon>Eukaryota</taxon>
        <taxon>Metazoa</taxon>
        <taxon>Chordata</taxon>
        <taxon>Craniata</taxon>
        <taxon>Vertebrata</taxon>
        <taxon>Euteleostomi</taxon>
        <taxon>Mammalia</taxon>
        <taxon>Eutheria</taxon>
        <taxon>Euarchontoglires</taxon>
        <taxon>Glires</taxon>
        <taxon>Rodentia</taxon>
        <taxon>Myomorpha</taxon>
        <taxon>Muroidea</taxon>
        <taxon>Muridae</taxon>
        <taxon>Murinae</taxon>
        <taxon>Apodemus</taxon>
    </lineage>
</organism>
<sequence length="7011" mass="785796">MELYLSACSKTASVAANKAASSTVAEDSQQCGDGTHKTPIPGVGAAQLLDLPLGVKLPMIPGTDTVYFTTNISEKLFRPSYGFNLSDPYCRLLETQYKSLHDPHLRTYYKRKDILRRLKKGGYITSNNKIVCSLRELNKYRQYLTSLKLDFERNYLREQLISKQLHKLQETSQLPHCSDVTRFQNWLLQDNTQSIKDQERLLRHRYLDMISKELDQLERTAEEQRLLRMDREERRQREYARKKLSLRRKIEEEWKTKEMMLLTKIGEDVKREQRVEEQRRKSREESDRKKQAMLEKKMAYHLQKMQDTGLKDDMGRIGFEYKGQNGTVFESSSKKKKKQFDDIKIVYPDGDPKAYKGTSDPGNASHRFRTQDVASPEAADIIISVIIIGQVSASVNQSQSSSKNVTKMSGSSVAYQAEVQNSSSEQKRNGITKKISDERVPGNTSARESIISAQQSPTKNARLSQTSLVHQKEEKEMQGDWNARPSKKSSYVGEPGSQAGAPPPGIFSSPVYSNMQQNLQHCLKDKVTSEELNGIIQNIMTWVVATVTSILYPAITKYEERVQSNIYPVSDDSDLSSDSSSFCSTCSEGFTYRRYTAKTFQADPCTFATDMPMKKPPTPFKPPSAHVERTVIGQTYQRKGQSISSQVNYNKTSLDYPFPKIGSSKSDSQLLTSLETSTKKSKDATTETESLEIPLLYDKKAKAMDQIKNLKNVFVNFKCHLKGETQLILESIFQEIMSDLSQAIPSLSSVTAEVFVDQTETEREELLSNVDICSVASEIVENMLEKLESAVEKKCVQIFSQEDLSVDIKPSLSTSGEYFSSIETKPSEETLSYTLEPMCDIADDMVHAILEKLMILASYKKSEVPPEDPSKPKHFQQPKTEPIHKVHQQTDQKKASPASDPANLFLKEEIQNLIANIFSQSSLVGYVEEAISTILGYVQTELNNERLIASEETVVLLQLLDDVLTQLHQQPVKAGAKKPRRPRVRNISDPEEKYRLTNTRSFNSPKSKRPFPPVNVPGMVLYSEDDDEEIDNFVQSVLDSSFNDEKAKSQEQVPNYWPKKRDTCFEYKRNNKLPTKSTFQNKVGSRDWGLKLELSLSSEDIVKTKHCLSSEASIFSQDQKHQIQKASENIVKHILTEMLKDMSSDSSHLGSQTSKETSSFLSEKSQGLSDQEWMEQMFSGSEICAFAHDITDSVINILHKASTYIPNTIKNAFTSVHHTRVDPSDAAHTSKETSSKMPFKVWFDSEKKMKYLSSLNMEHEKTSQLRSGKCEPKRVNDITDKIINTIFKRLKLFVCPKLQIGSKSSLIEKSLHSQLSTYTMKIVNIVLHAIQSELEINKINPNLKEADHPKYHKNKGLFTDSKKVVDSHVTSVNDDIMESPLLTCICEMISNTNEDKKNTSTCTDKAVSTPICGSGNLHKQKSLSNKQDKNSFRQLLAKPCLEHSFADEKDLKDSSKLEVLDQIGDTLHEMLSKLTGDQPDCQPSCSHQNTENLDKDPPTLSNTQLISKAILEYVLAKLCDVDTDTSIVNSGLKTAPDSLDIDNLSFASTMEEMAKCTNIISNIISKIMKDNNEVTKSKAKNDLPMSSKTEIPEEMCPQKLKNIASDILNMVFAKLEHFASGSVENVGILDDENKNEHTADWECESNSSPADSNDKSLQSTLYSHAKKVSNGILKAIQTELNMNPPDCSTDKKSSPEETQMLTNIVDLILDIVSSDMFAEPDSENQGNENYGYRPTYGNFLPGGAESDSFLDDDTQNKEQNGDTTSFSEETRTLSTDQMVLERTLSKIEVKLKEPQRSPIVPIIRNILNEIFQSALISQLNMVSLSHAHFSGMPHNAPVSSTQMSAHSMDQMLGPLVSDTDVSVVVNDVVRTVFHKLYSAAMTEKHVSENRCKTIIFSANVSFRERTFGGNAPVGELNGNACDLQSSWNVDKQTKINVVEDIVQAILENLETFAASKVESLFCPQVNFTVPVTLPVQQEGVSLSQALTGKDSYSDNKLPCSSVDHGNPEQVDSWCQMSLSKLNIYAKEVARKILQGIKHELDKEQESPLLTNNIVVSENIASQVVNTVLDIVSCKSKCDKNSSDKENYSDQQVGIIERLVNKTEYRKILEFQIQDTIEGILCDIYENIVYQNNLSFATPTLKYDKPAKHSEANFESVDMGTNIIPKVSVPKADVILVSKDIVDIVLHNLTSLVMLAINAKDSAPTRLAIYEIFPKPQCQQPLSITQRTEEKPGHFSLLKNKNLGYPDVYQMSVNGKEDPKEPAPDPCEENANCITETIFNRLQSFATERINSLMTPAFQSKGNEFVSPQFENGKDDNCILREPGQTESDVNVLKLSTSRTVPSQELAEPIFASCRENFVTTPHLSQTSLKDYSAFIASTILKLIKNDLDLEIQSMHTYSNHILFEKNMIVSEIVNSILKILHNTESVKEFFLSSPEHSSCSQLTISNDVLLGYKEKEKATALPQFTNDSLEENQITVEKESQRDVLEEIFMRKGESKPKEKTEILKTVEEVLKKLSQKIMDIIGHIAPFNEIPYVVSKSKSKTAATTQKKLFQSHINNVANDILENVLGEIHSVVVTSLYKKSKSRREGEMYDSNDGSSAKPPGFRETKSTRKRSSPLRLGVPHYGTDNLNALVLENTFLPYSPLQIGKYLVQIVLDKLSNFVSLHLEEGYPPEGSYDDLYLLRLHNSKLSPKNSPRPGCKTSLKMRSKITSLSKFKTKPHLGISGTKTKSKTKLSAGEKTPRENRSKTALGLPQTTQAEDAKTTLKTKLPVAELRIYATNIITDILEVIMSGLERAAQHRAMFNTKVLASSQILEASKIVNAVLQELYATNNDNVASPINISNLSDHRLSKQNLGAGYSTEQPCFYLENVSSQLEQIFPKEGILKKMFDKWQTETSDTETEKSKLLTIAENILTEISIKAKDLEYSLSLLNLPPLEECENRFYDRFKGVPTRTEDTKAQINMFGREIVEMLFEKLQLCFLSQMPTQDSSGILTSRKEHVSAKSKQGIPTKHILSGLQTCSMKMKDQVSMSPSNQIVHEIVERVLNMLESFVDLKFKHISKYEFSEIVKMPIDNLFQVQQRQLSKKMLPKLPFRKFGDESKSSTIISKENAQNTLLQVHLFHSELLTYSVTAVSGMLRIIKNKLDKEISQMEPSPVSILKENIAASEIIGTLIEQCSHFGESLIKNLPTQNWFQGTENVYIVNQVEFAPPVKMPPSNVSDTTGRINSPQRSVSGLGITTEDDTKEKYDIVSNPSAHISSCVENTSKSSEPMERPSSKAMPSCSRHKTQDLSWRNPNFAPLEEVTRAHSFLPEGSMLQKLFKKVNDSTEESRKQVLSFIEMGKGENPRVFHYETTKSVEPNEIKTTASPLKICLAAENIVNTVLSSYGFPHQPNTSESAETMQPFFMSRQNPLSEVCEEQKDTEKTLLRTWCSRTTFMQEDESGGLEASQEDFSLLYKWKNKNPQTTAETVDETDTIAFSDHELGPNEMHLVARHVTTSVITHLKNFKTAVSTEKFSHISSLSKKNDDAKQSLKSIYSNSSVYQFCEHLSEAVIFYLISNISDGTKEFSKEKAWEIQDAMFDKNILIHSQLYKTRSISIGDLALSIFEVIVEVLSNGNMINADKVHQASIKAKYMFCPGVTSSDFDDIFQDLLKGVISVLSKVLGINHCENNVRNKSYPTLKNSLPIYNKVNTMENQIGRRELESSHLTDHFAQKNKLNYLARRLNSLVGSLRSRESKEVVNEVFNIVLDLFLPDELPDGDMSSGKLAKTFSSSNNQQSNRNLTNNLGLSPKSIFLLNVVCEKLIRTLLEKCTGGTPFFEDRSHFHEIPEECQHVKVLPSVQGGCFDYRKAPMDCEQFQGDYMSDLLENLADVDQDLLSSDCILNVISHSLVKSLMDKLSHGLQQAPFENKYRNYRTREIQPFISKAKRQELIEPEQTKSHVGFMTYDNSFLTKSLNNANATGFKMHTRFGKQHTGKSVSLSFPDRKESRGINTVSFHKLCQRGANGGVFSATFLEEIISELFFNLSTSLWKKNLNITEAWLNEINTLLINNVVKNLNNAQITVLRYPEERLYFPSAHKGCITKIVDSIYYDVLQQYEFTVTCGGDLPQDNTPVAERISNSILLEIIDYQLPSCFKGKLRSNLYHALNAEIILYKLQNSLKKCNSEPTSSKGYSTMLPHSFLEYVIRRLLAQLIPLPTKSSSLEKKYLTTSDFNEMSNCITNKVMSAISKHKIWFTIYDNQCLHTDKNLQKMVNSVYSNILQMSDSLDLIQKNIISRSPIMIDQIASFIIQEIIENHLQPFLCGETLPRPKTPLDEVSYMVKQVLNEVVESQKSKKPSPFGIYPDKFVGEIVTRVLSRIFSPKLNTNVELENMTQKIVSSVNNHLDKAKIPILSDKQSSFPISDTHIVDELATSVYKNVLKQHRLDPDIDESENGEVFMENITKLITAAISDYLLHPLFSGDLPAASYSNSMSDHSVYDMLGDISKSSKPNQTLPLYNTLLPYTFLEDMIRGLLSKFFPSPKIDSYKAAFKDKEGVNFNEIASNLISDIRRKISQHEIRFSKDEEKTKPFYSEDDIQHLVDAVFTNILENSGSPESVEQNITKSNDVFIDQIAGFIIKYICEHHLQPFVERKKLSTSSYKYFDDDRQELFYGSAYSSMFLEDVVSGVVSKIFHRVVGIVQVDSTRNSENVLFDKAENLIYWITEEFSKAHVTTIENAEERLCLSPVEGDTLKNIIDTVSSHVLEEHEMEIMRDKDFLNDTKALAAQITKVILIEISYFQIPPDLVANLPLRLHSKLSQNVLVNRVHYDISKSRFRRQASTMYNTMLSHVHLEKLVTQLMSQLNPSDSSVEHSDTYQSDLNNTVIKLIDEIMSIISKHAICIVKHGNEKQSMISEKDIQSMVDSIYADLSHSNLYQSLTKDKKGISSIPVSKIASFIIKEIFNHHLESFLSGDKSILSTSVAQTCKKKATTNTKQRELSFIVNSAVFLEEVITELLCKILQTFIQNSLSTETPERAIAKIMDIVTTLVKSIVFEFTTSEILVSEHLDESLWFSETYKEMVQKTVNSVYRNLFDECQSLTQLHRALQNDTSSFGGKIYHFLLEEMYDYQVQSLVSGELMPSCYSSPQAANIIKNVLNVILKDTNALPSCITVLPCSLIENMIYKLLENIFPSDDTENELKKEEAGPDDVDEFLAAASKLTDEIIQEISEHEIRFATAEDTASLIYETTENFIDSVCNNILKKSEFQAEVQKDAHKKGGSFLGKIAGSIIKEIMDHHLQLFLYGEDSNNLPHVGGTSVVAKSGKEKAPSSLFSAAFLEDVIVDLAQKFCSFLTLTDDARKKDMPETEIVGSAIKFANSLIRDFRKSGIKVLPHAEEIFSFPPIAKETIDEISNFVYDQFIGKFGADGIQKDGTGNIVIEMVSSLAQKAISTFKIQPLFSGDWCSTFFSFLDPENISQRVQLLPKKTSMQISGSLEQNQLALSKDTSVKKDDTQDPILNSIATIMKSNIINLLAGPSAEVTDAKKDDESKVKPATHETTSPPKSPPTSMKSIGSQVQLSAPSPPTSMKSIGSQVQLSAPSPPTSMKGRGTQVQQSAKSPPTSMKSIGSQVQPSAPSPPTSVKGRGTQVQQSAKFPPTSMKGKGTQVQHAATSPPTSMKSRGTQIQQSAKFPPTSMKGRGTQVRRLSNKRKSDETGKENLVLVNEQGQILEIFTHYAVATTVENSPEKEKTDVSKSSVKTDDKPKSKNKETMTEKTVLIPQQPVKEERRQSVAETDTEDMSYSETECVENVIENIYDNVFIVSSQEPLDFSRPIYSRSLTSDKALVIVQDSSQLATTKNLSSSVHKDISAKEKASEGTQTKSSRDESETKRSKEMKSKSSMTDHPKSLSESKPKIVPAKFLEDVITELVNKLVFTSSPETEKSDKSTDTNDRKPDELYDTAMRLVDSMMKEFSDAEIKVFRPDKENEVLPQAVKESAPTAPPESKETTIKEPSSSTNIKNEDKMSHVQKTPEQSFSDKLPSIEKIPSIEKSIVNKIVHSCVCNVLKECKSQESICENINSNGENLAKRLTSTVISEIFQHQLNLIFSDEVPASACVPLESKDVEKKVQNAVQTTSKECQTASPYTIQLPHKFLEDVTSGLFAKVFSKLSNVKTKLTSENVLTQLDFLQTNLVKTIAAEISKNEDLIIQYVESLHPNDDEIIQLVVQTIYNNLLPQFGSQEILQKCIISGCKLLSKSIVDLVLREVTGNQLQNYFGGELTPYQCAEVDSVVENILTNVVLTTPSQPSSPRKLSYNIIETIAVKFLSKLLSVFPKGHTERTKSQETEMRKITSKILKSIQEFISKSKIKVVQPAKESEAVPSADKATIEKVVNSVYENLLKHSGSPKSVCEDLMGKSDVLSDIIGFSMVKEISNSEFQPQAEEELSSSELVLEAVKIMEKVVKIIDELKSQEKPASIKDVMLDSRVLEEALALFLAKLVSTPGAASKDTNSLKKPELNKIASQLTKSVTAEISKSNISLVDSNHEEQSLDPENIEMISQVVESVYSNIIKQSGTQNELYDIKGTKKAFPKKVASLIVDGVSSVPSCRISTESSYTATFGDLDTNRIIEKAQKHAVLMSSDSDKESEDALEDELPVKIIPHVRDKPMKIDPNIISEHLAVISMKTQPLETLKLDCIKRTGCSIAELRRASISGKGPSSTDVSEIGTRQKERRISLDRTGRLDVKPLEAVGRNSFQNVRRPDITRVELLKDINNKKDLIIRLVAHDIGQKDSDSSLREDTVSDDEEIVLGEVVGDQCLRQVSGGRVHQVVKPAETQVVSPKTTTSTSSLKKFLALSKCCQPTSGENIESIESTGNQIMEPSKTYVKRAVAELDMPTSKSLAEATSSRDKLQYKKEEILATEPTHYFIHRIMSTSSYNQEDLLSGEAEEFIPDQKANALEESCHDPQEGNSNSVEFVTIYEGSKHMASSSRLSKEHAPEVARSSISKQGSKVLAKVSSTLSKVFSRSSGSIPKSSSPPHQDKS</sequence>
<feature type="region of interest" description="Disordered" evidence="2">
    <location>
        <begin position="5513"/>
        <end position="5687"/>
    </location>
</feature>
<feature type="compositionally biased region" description="Polar residues" evidence="2">
    <location>
        <begin position="1644"/>
        <end position="1657"/>
    </location>
</feature>
<feature type="region of interest" description="Disordered" evidence="2">
    <location>
        <begin position="5716"/>
        <end position="5777"/>
    </location>
</feature>
<feature type="compositionally biased region" description="Polar residues" evidence="2">
    <location>
        <begin position="5638"/>
        <end position="5662"/>
    </location>
</feature>
<comment type="caution">
    <text evidence="4">The sequence shown here is derived from an EMBL/GenBank/DDBJ whole genome shotgun (WGS) entry which is preliminary data.</text>
</comment>
<feature type="compositionally biased region" description="Basic and acidic residues" evidence="2">
    <location>
        <begin position="5912"/>
        <end position="5929"/>
    </location>
</feature>
<feature type="compositionally biased region" description="Low complexity" evidence="2">
    <location>
        <begin position="6993"/>
        <end position="7011"/>
    </location>
</feature>
<dbReference type="InterPro" id="IPR031554">
    <property type="entry name" value="FSIP2_C"/>
</dbReference>
<proteinExistence type="predicted"/>
<feature type="region of interest" description="Disordered" evidence="2">
    <location>
        <begin position="5829"/>
        <end position="5887"/>
    </location>
</feature>
<feature type="region of interest" description="Disordered" evidence="2">
    <location>
        <begin position="1637"/>
        <end position="1657"/>
    </location>
</feature>
<feature type="region of interest" description="Disordered" evidence="2">
    <location>
        <begin position="6955"/>
        <end position="6979"/>
    </location>
</feature>
<feature type="region of interest" description="Disordered" evidence="2">
    <location>
        <begin position="5909"/>
        <end position="5930"/>
    </location>
</feature>
<dbReference type="Pfam" id="PF15783">
    <property type="entry name" value="FSIP2"/>
    <property type="match status" value="5"/>
</dbReference>
<feature type="region of interest" description="Disordered" evidence="2">
    <location>
        <begin position="416"/>
        <end position="501"/>
    </location>
</feature>
<feature type="region of interest" description="Disordered" evidence="2">
    <location>
        <begin position="2718"/>
        <end position="2757"/>
    </location>
</feature>
<feature type="region of interest" description="Disordered" evidence="2">
    <location>
        <begin position="971"/>
        <end position="990"/>
    </location>
</feature>
<feature type="region of interest" description="Disordered" evidence="2">
    <location>
        <begin position="862"/>
        <end position="899"/>
    </location>
</feature>
<feature type="domain" description="Fibrous sheath-interacting protein 2 C-terminal" evidence="3">
    <location>
        <begin position="6015"/>
        <end position="6881"/>
    </location>
</feature>
<feature type="compositionally biased region" description="Basic and acidic residues" evidence="2">
    <location>
        <begin position="862"/>
        <end position="871"/>
    </location>
</feature>
<dbReference type="InterPro" id="IPR038891">
    <property type="entry name" value="FSIP2"/>
</dbReference>
<feature type="domain" description="Fibrous sheath-interacting protein 2 C-terminal" evidence="3">
    <location>
        <begin position="4073"/>
        <end position="4420"/>
    </location>
</feature>
<feature type="compositionally biased region" description="Polar residues" evidence="2">
    <location>
        <begin position="1761"/>
        <end position="1771"/>
    </location>
</feature>
<evidence type="ECO:0000256" key="1">
    <source>
        <dbReference type="SAM" id="Coils"/>
    </source>
</evidence>
<evidence type="ECO:0000313" key="4">
    <source>
        <dbReference type="EMBL" id="GAB1286492.1"/>
    </source>
</evidence>
<feature type="compositionally biased region" description="Basic and acidic residues" evidence="2">
    <location>
        <begin position="5837"/>
        <end position="5848"/>
    </location>
</feature>